<dbReference type="AlphaFoldDB" id="A0A2U8HLV9"/>
<keyword evidence="1" id="KW-0614">Plasmid</keyword>
<dbReference type="KEGG" id="ypac:CEW88_23280"/>
<evidence type="ECO:0000313" key="1">
    <source>
        <dbReference type="EMBL" id="AWI86778.1"/>
    </source>
</evidence>
<proteinExistence type="predicted"/>
<accession>A0A2U8HLV9</accession>
<protein>
    <submittedName>
        <fullName evidence="1">Uncharacterized protein</fullName>
    </submittedName>
</protein>
<dbReference type="RefSeq" id="WP_108970875.1">
    <property type="nucleotide sequence ID" value="NZ_CP022194.1"/>
</dbReference>
<name>A0A2U8HLV9_9RHOB</name>
<dbReference type="Proteomes" id="UP000244915">
    <property type="component" value="Plasmid unnamed4"/>
</dbReference>
<geneLocation type="plasmid" evidence="1 2">
    <name>unnamed4</name>
</geneLocation>
<organism evidence="1 2">
    <name type="scientific">Alloyangia pacifica</name>
    <dbReference type="NCBI Taxonomy" id="311180"/>
    <lineage>
        <taxon>Bacteria</taxon>
        <taxon>Pseudomonadati</taxon>
        <taxon>Pseudomonadota</taxon>
        <taxon>Alphaproteobacteria</taxon>
        <taxon>Rhodobacterales</taxon>
        <taxon>Roseobacteraceae</taxon>
        <taxon>Alloyangia</taxon>
    </lineage>
</organism>
<reference evidence="1 2" key="1">
    <citation type="submission" date="2017-06" db="EMBL/GenBank/DDBJ databases">
        <title>Yangia sp. YSBP01 complete genome sequence.</title>
        <authorList>
            <person name="Woo J.-H."/>
            <person name="Kim H.-S."/>
        </authorList>
    </citation>
    <scope>NUCLEOTIDE SEQUENCE [LARGE SCALE GENOMIC DNA]</scope>
    <source>
        <strain evidence="1 2">YSBP01</strain>
        <plasmid evidence="1 2">unnamed4</plasmid>
    </source>
</reference>
<dbReference type="EMBL" id="CP022194">
    <property type="protein sequence ID" value="AWI86778.1"/>
    <property type="molecule type" value="Genomic_DNA"/>
</dbReference>
<sequence>MLLHAAFPIGLFSRLYRILPSFHLAKLPKGPGIYIIIGVGYLYVGYSFDLHRRVPESQNEQGNWGTVYYLPMSPYHDLNRKEQGRLLRRLEKMCISALHTMTWGHQFPLLLTNKDHAKSLPWQAWAPYKPGEMTLGIDVAKKILKNAGVPSRYCKLPPQEKIQSLRNRDLTALIEASEFRRLNPFRPEFKPSSKAFSLVKSFRMHPAAANTVPVSRAVA</sequence>
<evidence type="ECO:0000313" key="2">
    <source>
        <dbReference type="Proteomes" id="UP000244915"/>
    </source>
</evidence>
<gene>
    <name evidence="1" type="ORF">CEW88_23280</name>
</gene>